<evidence type="ECO:0000313" key="1">
    <source>
        <dbReference type="EMBL" id="GLX80392.1"/>
    </source>
</evidence>
<accession>A0ABQ6GYH9</accession>
<sequence length="401" mass="45234">MCRFVILLLLFSVKSYGKNPVVVISIDGFAYDYIAKYQPKNILALMNKGASAKGLIPSFPSKTFPNHITLATGVYPTEHGIVHNSFYHPELGKRYKKGTAKDNIHWLNATAIWSLAEQQGLKSAVYFWPESEAKTFTPKPSYLVPYKDNTSSEKGMAQIFQWLSLAKDQRPAVIMSYFSAIDNIGHRHGVNSIELANAIKTFDDQLGQLITQIKQQTQLTPNIILLSDHGMVDIDKNSTIYWPKLVKRFDRLNVVNGQTQLYIYEKNKQRLNDVRSHLTHLAQQYPFTVYQKGEYPEHWQMNKESEVIPELIVNADAPAIFVEKFSLNGAATHGFDPKLTPAMNGIFIASGPDINSAVNIPPFNNVYIMPFLANLLNLTLPAKWNNQPKLLAPIIHCSVKT</sequence>
<name>A0ABQ6GYH9_9GAMM</name>
<dbReference type="PANTHER" id="PTHR10151">
    <property type="entry name" value="ECTONUCLEOTIDE PYROPHOSPHATASE/PHOSPHODIESTERASE"/>
    <property type="match status" value="1"/>
</dbReference>
<dbReference type="Pfam" id="PF01663">
    <property type="entry name" value="Phosphodiest"/>
    <property type="match status" value="1"/>
</dbReference>
<reference evidence="1 2" key="1">
    <citation type="submission" date="2023-03" db="EMBL/GenBank/DDBJ databases">
        <title>Draft genome sequence of Thalassotalea insulae KCTC 62186T.</title>
        <authorList>
            <person name="Sawabe T."/>
        </authorList>
    </citation>
    <scope>NUCLEOTIDE SEQUENCE [LARGE SCALE GENOMIC DNA]</scope>
    <source>
        <strain evidence="1 2">KCTC 62186</strain>
    </source>
</reference>
<organism evidence="1 2">
    <name type="scientific">Thalassotalea insulae</name>
    <dbReference type="NCBI Taxonomy" id="2056778"/>
    <lineage>
        <taxon>Bacteria</taxon>
        <taxon>Pseudomonadati</taxon>
        <taxon>Pseudomonadota</taxon>
        <taxon>Gammaproteobacteria</taxon>
        <taxon>Alteromonadales</taxon>
        <taxon>Colwelliaceae</taxon>
        <taxon>Thalassotalea</taxon>
    </lineage>
</organism>
<dbReference type="Gene3D" id="3.30.1360.180">
    <property type="match status" value="1"/>
</dbReference>
<evidence type="ECO:0000313" key="2">
    <source>
        <dbReference type="Proteomes" id="UP001157186"/>
    </source>
</evidence>
<dbReference type="RefSeq" id="WP_284246379.1">
    <property type="nucleotide sequence ID" value="NZ_BSST01000001.1"/>
</dbReference>
<protein>
    <submittedName>
        <fullName evidence="1">Alkaline phosphatase family protein</fullName>
    </submittedName>
</protein>
<keyword evidence="2" id="KW-1185">Reference proteome</keyword>
<dbReference type="PANTHER" id="PTHR10151:SF120">
    <property type="entry name" value="BIS(5'-ADENOSYL)-TRIPHOSPHATASE"/>
    <property type="match status" value="1"/>
</dbReference>
<dbReference type="InterPro" id="IPR002591">
    <property type="entry name" value="Phosphodiest/P_Trfase"/>
</dbReference>
<gene>
    <name evidence="1" type="ORF">tinsulaeT_37320</name>
</gene>
<proteinExistence type="predicted"/>
<dbReference type="SUPFAM" id="SSF53649">
    <property type="entry name" value="Alkaline phosphatase-like"/>
    <property type="match status" value="1"/>
</dbReference>
<dbReference type="Gene3D" id="3.40.720.10">
    <property type="entry name" value="Alkaline Phosphatase, subunit A"/>
    <property type="match status" value="1"/>
</dbReference>
<dbReference type="EMBL" id="BSST01000001">
    <property type="protein sequence ID" value="GLX80392.1"/>
    <property type="molecule type" value="Genomic_DNA"/>
</dbReference>
<dbReference type="Proteomes" id="UP001157186">
    <property type="component" value="Unassembled WGS sequence"/>
</dbReference>
<comment type="caution">
    <text evidence="1">The sequence shown here is derived from an EMBL/GenBank/DDBJ whole genome shotgun (WGS) entry which is preliminary data.</text>
</comment>
<dbReference type="InterPro" id="IPR017850">
    <property type="entry name" value="Alkaline_phosphatase_core_sf"/>
</dbReference>
<dbReference type="CDD" id="cd16018">
    <property type="entry name" value="Enpp"/>
    <property type="match status" value="1"/>
</dbReference>